<sequence length="210" mass="22861">MLIKTQELPPIGTNAIALLDLERKECVIIDAPLRAYEWATQVAEEFDCTIIALILTHGHWDHMLDGHHFASAGIPVYGHEADTEMFSDPSKMASYSIPGLEMKAVPINHWIEGGQTLELMGAELEIRHVPGHCPGNVMVYVASESAAVVGDVIFAGSVGRYDLPGGDVQILEQSIKTQVYTLPEDTTIYPGHGPTTTVAREKATNPFVRG</sequence>
<dbReference type="GO" id="GO:0046872">
    <property type="term" value="F:metal ion binding"/>
    <property type="evidence" value="ECO:0007669"/>
    <property type="project" value="UniProtKB-KW"/>
</dbReference>
<accession>D5EHM6</accession>
<evidence type="ECO:0000313" key="7">
    <source>
        <dbReference type="Proteomes" id="UP000000925"/>
    </source>
</evidence>
<dbReference type="RefSeq" id="WP_013042789.1">
    <property type="nucleotide sequence ID" value="NC_014008.1"/>
</dbReference>
<evidence type="ECO:0000259" key="5">
    <source>
        <dbReference type="SMART" id="SM00849"/>
    </source>
</evidence>
<dbReference type="EMBL" id="CP001998">
    <property type="protein sequence ID" value="ADE54067.1"/>
    <property type="molecule type" value="Genomic_DNA"/>
</dbReference>
<dbReference type="InterPro" id="IPR036866">
    <property type="entry name" value="RibonucZ/Hydroxyglut_hydro"/>
</dbReference>
<comment type="cofactor">
    <cofactor evidence="1">
        <name>Zn(2+)</name>
        <dbReference type="ChEBI" id="CHEBI:29105"/>
    </cofactor>
</comment>
<dbReference type="CDD" id="cd06262">
    <property type="entry name" value="metallo-hydrolase-like_MBL-fold"/>
    <property type="match status" value="1"/>
</dbReference>
<dbReference type="OrthoDB" id="9802248at2"/>
<dbReference type="SUPFAM" id="SSF56281">
    <property type="entry name" value="Metallo-hydrolase/oxidoreductase"/>
    <property type="match status" value="1"/>
</dbReference>
<dbReference type="AlphaFoldDB" id="D5EHM6"/>
<keyword evidence="7" id="KW-1185">Reference proteome</keyword>
<dbReference type="Proteomes" id="UP000000925">
    <property type="component" value="Chromosome"/>
</dbReference>
<keyword evidence="2" id="KW-0479">Metal-binding</keyword>
<dbReference type="PANTHER" id="PTHR46233">
    <property type="entry name" value="HYDROXYACYLGLUTATHIONE HYDROLASE GLOC"/>
    <property type="match status" value="1"/>
</dbReference>
<protein>
    <submittedName>
        <fullName evidence="6">Beta-lactamase domain-containing protein</fullName>
    </submittedName>
</protein>
<proteinExistence type="predicted"/>
<dbReference type="GO" id="GO:0016787">
    <property type="term" value="F:hydrolase activity"/>
    <property type="evidence" value="ECO:0007669"/>
    <property type="project" value="UniProtKB-KW"/>
</dbReference>
<evidence type="ECO:0000256" key="1">
    <source>
        <dbReference type="ARBA" id="ARBA00001947"/>
    </source>
</evidence>
<reference evidence="6 7" key="1">
    <citation type="journal article" date="2010" name="Stand. Genomic Sci.">
        <title>Complete genome sequence of Coraliomargarita akajimensis type strain (04OKA010-24).</title>
        <authorList>
            <person name="Mavromatis K."/>
            <person name="Abt B."/>
            <person name="Brambilla E."/>
            <person name="Lapidus A."/>
            <person name="Copeland A."/>
            <person name="Deshpande S."/>
            <person name="Nolan M."/>
            <person name="Lucas S."/>
            <person name="Tice H."/>
            <person name="Cheng J.F."/>
            <person name="Han C."/>
            <person name="Detter J.C."/>
            <person name="Woyke T."/>
            <person name="Goodwin L."/>
            <person name="Pitluck S."/>
            <person name="Held B."/>
            <person name="Brettin T."/>
            <person name="Tapia R."/>
            <person name="Ivanova N."/>
            <person name="Mikhailova N."/>
            <person name="Pati A."/>
            <person name="Liolios K."/>
            <person name="Chen A."/>
            <person name="Palaniappan K."/>
            <person name="Land M."/>
            <person name="Hauser L."/>
            <person name="Chang Y.J."/>
            <person name="Jeffries C.D."/>
            <person name="Rohde M."/>
            <person name="Goker M."/>
            <person name="Bristow J."/>
            <person name="Eisen J.A."/>
            <person name="Markowitz V."/>
            <person name="Hugenholtz P."/>
            <person name="Klenk H.P."/>
            <person name="Kyrpides N.C."/>
        </authorList>
    </citation>
    <scope>NUCLEOTIDE SEQUENCE [LARGE SCALE GENOMIC DNA]</scope>
    <source>
        <strain evidence="7">DSM 45221 / IAM 15411 / JCM 23193 / KCTC 12865</strain>
    </source>
</reference>
<feature type="domain" description="Metallo-beta-lactamase" evidence="5">
    <location>
        <begin position="12"/>
        <end position="192"/>
    </location>
</feature>
<evidence type="ECO:0000256" key="3">
    <source>
        <dbReference type="ARBA" id="ARBA00022801"/>
    </source>
</evidence>
<dbReference type="Pfam" id="PF00753">
    <property type="entry name" value="Lactamase_B"/>
    <property type="match status" value="1"/>
</dbReference>
<keyword evidence="4" id="KW-0862">Zinc</keyword>
<dbReference type="InterPro" id="IPR001279">
    <property type="entry name" value="Metallo-B-lactamas"/>
</dbReference>
<dbReference type="SMART" id="SM00849">
    <property type="entry name" value="Lactamase_B"/>
    <property type="match status" value="1"/>
</dbReference>
<organism evidence="6 7">
    <name type="scientific">Coraliomargarita akajimensis (strain DSM 45221 / IAM 15411 / JCM 23193 / KCTC 12865 / 04OKA010-24)</name>
    <dbReference type="NCBI Taxonomy" id="583355"/>
    <lineage>
        <taxon>Bacteria</taxon>
        <taxon>Pseudomonadati</taxon>
        <taxon>Verrucomicrobiota</taxon>
        <taxon>Opitutia</taxon>
        <taxon>Puniceicoccales</taxon>
        <taxon>Coraliomargaritaceae</taxon>
        <taxon>Coraliomargarita</taxon>
    </lineage>
</organism>
<dbReference type="HOGENOM" id="CLU_030571_5_3_0"/>
<dbReference type="eggNOG" id="COG0491">
    <property type="taxonomic scope" value="Bacteria"/>
</dbReference>
<dbReference type="InterPro" id="IPR051453">
    <property type="entry name" value="MBL_Glyoxalase_II"/>
</dbReference>
<keyword evidence="3" id="KW-0378">Hydrolase</keyword>
<name>D5EHM6_CORAD</name>
<evidence type="ECO:0000256" key="4">
    <source>
        <dbReference type="ARBA" id="ARBA00022833"/>
    </source>
</evidence>
<dbReference type="KEGG" id="caa:Caka_1045"/>
<gene>
    <name evidence="6" type="ordered locus">Caka_1045</name>
</gene>
<dbReference type="Gene3D" id="3.60.15.10">
    <property type="entry name" value="Ribonuclease Z/Hydroxyacylglutathione hydrolase-like"/>
    <property type="match status" value="1"/>
</dbReference>
<evidence type="ECO:0000313" key="6">
    <source>
        <dbReference type="EMBL" id="ADE54067.1"/>
    </source>
</evidence>
<dbReference type="PANTHER" id="PTHR46233:SF3">
    <property type="entry name" value="HYDROXYACYLGLUTATHIONE HYDROLASE GLOC"/>
    <property type="match status" value="1"/>
</dbReference>
<dbReference type="STRING" id="583355.Caka_1045"/>
<evidence type="ECO:0000256" key="2">
    <source>
        <dbReference type="ARBA" id="ARBA00022723"/>
    </source>
</evidence>